<proteinExistence type="predicted"/>
<dbReference type="AlphaFoldDB" id="A0AB39R024"/>
<accession>A0AB39R024</accession>
<protein>
    <recommendedName>
        <fullName evidence="2">IS110 family transposase</fullName>
    </recommendedName>
</protein>
<sequence>MVDTTAIDLFLGLDLGKEFHHAHGRTEDGRAAHDKRLPNTEPTLLELFSKLWRSPARFW</sequence>
<organism evidence="1">
    <name type="scientific">Streptomyces sp. R39</name>
    <dbReference type="NCBI Taxonomy" id="3238631"/>
    <lineage>
        <taxon>Bacteria</taxon>
        <taxon>Bacillati</taxon>
        <taxon>Actinomycetota</taxon>
        <taxon>Actinomycetes</taxon>
        <taxon>Kitasatosporales</taxon>
        <taxon>Streptomycetaceae</taxon>
        <taxon>Streptomyces</taxon>
    </lineage>
</organism>
<evidence type="ECO:0000313" key="1">
    <source>
        <dbReference type="EMBL" id="XDQ48197.1"/>
    </source>
</evidence>
<reference evidence="1" key="1">
    <citation type="submission" date="2024-07" db="EMBL/GenBank/DDBJ databases">
        <authorList>
            <person name="Yu S.T."/>
        </authorList>
    </citation>
    <scope>NUCLEOTIDE SEQUENCE</scope>
    <source>
        <strain evidence="1">R39</strain>
    </source>
</reference>
<evidence type="ECO:0008006" key="2">
    <source>
        <dbReference type="Google" id="ProtNLM"/>
    </source>
</evidence>
<dbReference type="RefSeq" id="WP_369227022.1">
    <property type="nucleotide sequence ID" value="NZ_CP163441.1"/>
</dbReference>
<name>A0AB39R024_9ACTN</name>
<gene>
    <name evidence="1" type="ORF">AB5J52_41365</name>
</gene>
<dbReference type="EMBL" id="CP163441">
    <property type="protein sequence ID" value="XDQ48197.1"/>
    <property type="molecule type" value="Genomic_DNA"/>
</dbReference>